<proteinExistence type="predicted"/>
<evidence type="ECO:0000256" key="2">
    <source>
        <dbReference type="ARBA" id="ARBA00022692"/>
    </source>
</evidence>
<dbReference type="RefSeq" id="WP_169417881.1">
    <property type="nucleotide sequence ID" value="NZ_JABBFX010000001.1"/>
</dbReference>
<organism evidence="6 7">
    <name type="scientific">Ramlibacter agri</name>
    <dbReference type="NCBI Taxonomy" id="2728837"/>
    <lineage>
        <taxon>Bacteria</taxon>
        <taxon>Pseudomonadati</taxon>
        <taxon>Pseudomonadota</taxon>
        <taxon>Betaproteobacteria</taxon>
        <taxon>Burkholderiales</taxon>
        <taxon>Comamonadaceae</taxon>
        <taxon>Ramlibacter</taxon>
    </lineage>
</organism>
<keyword evidence="3" id="KW-1133">Transmembrane helix</keyword>
<comment type="caution">
    <text evidence="6">The sequence shown here is derived from an EMBL/GenBank/DDBJ whole genome shotgun (WGS) entry which is preliminary data.</text>
</comment>
<dbReference type="Pfam" id="PF06271">
    <property type="entry name" value="RDD"/>
    <property type="match status" value="1"/>
</dbReference>
<dbReference type="EMBL" id="JABBFX010000001">
    <property type="protein sequence ID" value="NML43690.1"/>
    <property type="molecule type" value="Genomic_DNA"/>
</dbReference>
<evidence type="ECO:0000256" key="1">
    <source>
        <dbReference type="ARBA" id="ARBA00004141"/>
    </source>
</evidence>
<protein>
    <submittedName>
        <fullName evidence="6">RDD family protein</fullName>
    </submittedName>
</protein>
<dbReference type="AlphaFoldDB" id="A0A848H3D3"/>
<name>A0A848H3D3_9BURK</name>
<comment type="subcellular location">
    <subcellularLocation>
        <location evidence="1">Membrane</location>
        <topology evidence="1">Multi-pass membrane protein</topology>
    </subcellularLocation>
</comment>
<dbReference type="GO" id="GO:0016020">
    <property type="term" value="C:membrane"/>
    <property type="evidence" value="ECO:0007669"/>
    <property type="project" value="UniProtKB-SubCell"/>
</dbReference>
<evidence type="ECO:0000256" key="3">
    <source>
        <dbReference type="ARBA" id="ARBA00022989"/>
    </source>
</evidence>
<gene>
    <name evidence="6" type="ORF">HHL11_08015</name>
</gene>
<sequence length="232" mass="24363">MPLDTLYLAETPEGIALALRPAGLVARGLAWMIDLAIRLGLLVAASIVLRALGGFGGALLLITYFALEWGYPVVFELSKSGATPGKRIMGLQVVMDSGLPVTPGASIVRNLLRTADFLPFLYAFGAATLLLRADFKRLGDLAAGTLVVYSESVTLHGALPPADPMPPARTLTQTEQAAVVAWAGRAPRLTPARFEELAELADSIAPAPQGGATAPRLLGVAHWLLGHRGAPR</sequence>
<dbReference type="InterPro" id="IPR010432">
    <property type="entry name" value="RDD"/>
</dbReference>
<dbReference type="PANTHER" id="PTHR38480:SF1">
    <property type="entry name" value="SLR0254 PROTEIN"/>
    <property type="match status" value="1"/>
</dbReference>
<keyword evidence="2" id="KW-0812">Transmembrane</keyword>
<evidence type="ECO:0000256" key="4">
    <source>
        <dbReference type="ARBA" id="ARBA00023136"/>
    </source>
</evidence>
<feature type="domain" description="RDD" evidence="5">
    <location>
        <begin position="22"/>
        <end position="144"/>
    </location>
</feature>
<accession>A0A848H3D3</accession>
<keyword evidence="7" id="KW-1185">Reference proteome</keyword>
<dbReference type="PANTHER" id="PTHR38480">
    <property type="entry name" value="SLR0254 PROTEIN"/>
    <property type="match status" value="1"/>
</dbReference>
<evidence type="ECO:0000313" key="6">
    <source>
        <dbReference type="EMBL" id="NML43690.1"/>
    </source>
</evidence>
<dbReference type="Proteomes" id="UP000541185">
    <property type="component" value="Unassembled WGS sequence"/>
</dbReference>
<evidence type="ECO:0000259" key="5">
    <source>
        <dbReference type="Pfam" id="PF06271"/>
    </source>
</evidence>
<keyword evidence="4" id="KW-0472">Membrane</keyword>
<evidence type="ECO:0000313" key="7">
    <source>
        <dbReference type="Proteomes" id="UP000541185"/>
    </source>
</evidence>
<reference evidence="6 7" key="1">
    <citation type="submission" date="2020-04" db="EMBL/GenBank/DDBJ databases">
        <title>Ramlibacter sp. G-1-2-2 isolated from soil.</title>
        <authorList>
            <person name="Dahal R.H."/>
        </authorList>
    </citation>
    <scope>NUCLEOTIDE SEQUENCE [LARGE SCALE GENOMIC DNA]</scope>
    <source>
        <strain evidence="6 7">G-1-2-2</strain>
    </source>
</reference>